<feature type="region of interest" description="Disordered" evidence="1">
    <location>
        <begin position="131"/>
        <end position="159"/>
    </location>
</feature>
<evidence type="ECO:0000313" key="3">
    <source>
        <dbReference type="Proteomes" id="UP000237000"/>
    </source>
</evidence>
<evidence type="ECO:0000256" key="1">
    <source>
        <dbReference type="SAM" id="MobiDB-lite"/>
    </source>
</evidence>
<sequence length="172" mass="19635">MATRVVGTVVKTKRWQRQREHGGDDVTSSTAMGRERDGARKENRRCEKGRCRQSSFGCHLSDESINEAWNNIKPDNTISNTERNLAFSADPWRFAASLLLASGYPCSFAFSTDPWRLGWWGLVVKTKRWHRQREHGGDDVTSSTTMGRERDGARKENRRCEEGRVRAAVFVS</sequence>
<name>A0A2P5FM74_TREOI</name>
<keyword evidence="3" id="KW-1185">Reference proteome</keyword>
<comment type="caution">
    <text evidence="2">The sequence shown here is derived from an EMBL/GenBank/DDBJ whole genome shotgun (WGS) entry which is preliminary data.</text>
</comment>
<feature type="compositionally biased region" description="Basic and acidic residues" evidence="1">
    <location>
        <begin position="33"/>
        <end position="43"/>
    </location>
</feature>
<feature type="compositionally biased region" description="Basic and acidic residues" evidence="1">
    <location>
        <begin position="147"/>
        <end position="159"/>
    </location>
</feature>
<reference evidence="3" key="1">
    <citation type="submission" date="2016-06" db="EMBL/GenBank/DDBJ databases">
        <title>Parallel loss of symbiosis genes in relatives of nitrogen-fixing non-legume Parasponia.</title>
        <authorList>
            <person name="Van Velzen R."/>
            <person name="Holmer R."/>
            <person name="Bu F."/>
            <person name="Rutten L."/>
            <person name="Van Zeijl A."/>
            <person name="Liu W."/>
            <person name="Santuari L."/>
            <person name="Cao Q."/>
            <person name="Sharma T."/>
            <person name="Shen D."/>
            <person name="Roswanjaya Y."/>
            <person name="Wardhani T."/>
            <person name="Kalhor M.S."/>
            <person name="Jansen J."/>
            <person name="Van den Hoogen J."/>
            <person name="Gungor B."/>
            <person name="Hartog M."/>
            <person name="Hontelez J."/>
            <person name="Verver J."/>
            <person name="Yang W.-C."/>
            <person name="Schijlen E."/>
            <person name="Repin R."/>
            <person name="Schilthuizen M."/>
            <person name="Schranz E."/>
            <person name="Heidstra R."/>
            <person name="Miyata K."/>
            <person name="Fedorova E."/>
            <person name="Kohlen W."/>
            <person name="Bisseling T."/>
            <person name="Smit S."/>
            <person name="Geurts R."/>
        </authorList>
    </citation>
    <scope>NUCLEOTIDE SEQUENCE [LARGE SCALE GENOMIC DNA]</scope>
    <source>
        <strain evidence="3">cv. RG33-2</strain>
    </source>
</reference>
<accession>A0A2P5FM74</accession>
<dbReference type="InParanoid" id="A0A2P5FM74"/>
<organism evidence="2 3">
    <name type="scientific">Trema orientale</name>
    <name type="common">Charcoal tree</name>
    <name type="synonym">Celtis orientalis</name>
    <dbReference type="NCBI Taxonomy" id="63057"/>
    <lineage>
        <taxon>Eukaryota</taxon>
        <taxon>Viridiplantae</taxon>
        <taxon>Streptophyta</taxon>
        <taxon>Embryophyta</taxon>
        <taxon>Tracheophyta</taxon>
        <taxon>Spermatophyta</taxon>
        <taxon>Magnoliopsida</taxon>
        <taxon>eudicotyledons</taxon>
        <taxon>Gunneridae</taxon>
        <taxon>Pentapetalae</taxon>
        <taxon>rosids</taxon>
        <taxon>fabids</taxon>
        <taxon>Rosales</taxon>
        <taxon>Cannabaceae</taxon>
        <taxon>Trema</taxon>
    </lineage>
</organism>
<proteinExistence type="predicted"/>
<evidence type="ECO:0000313" key="2">
    <source>
        <dbReference type="EMBL" id="PON98902.1"/>
    </source>
</evidence>
<feature type="region of interest" description="Disordered" evidence="1">
    <location>
        <begin position="15"/>
        <end position="43"/>
    </location>
</feature>
<protein>
    <submittedName>
        <fullName evidence="2">Uncharacterized protein</fullName>
    </submittedName>
</protein>
<dbReference type="EMBL" id="JXTC01000021">
    <property type="protein sequence ID" value="PON98902.1"/>
    <property type="molecule type" value="Genomic_DNA"/>
</dbReference>
<dbReference type="Proteomes" id="UP000237000">
    <property type="component" value="Unassembled WGS sequence"/>
</dbReference>
<dbReference type="AlphaFoldDB" id="A0A2P5FM74"/>
<gene>
    <name evidence="2" type="ORF">TorRG33x02_051390</name>
</gene>